<dbReference type="InterPro" id="IPR012340">
    <property type="entry name" value="NA-bd_OB-fold"/>
</dbReference>
<organism evidence="3 4">
    <name type="scientific">Algivirga pacifica</name>
    <dbReference type="NCBI Taxonomy" id="1162670"/>
    <lineage>
        <taxon>Bacteria</taxon>
        <taxon>Pseudomonadati</taxon>
        <taxon>Bacteroidota</taxon>
        <taxon>Cytophagia</taxon>
        <taxon>Cytophagales</taxon>
        <taxon>Flammeovirgaceae</taxon>
        <taxon>Algivirga</taxon>
    </lineage>
</organism>
<protein>
    <submittedName>
        <fullName evidence="3">Cold shock domain-containing protein</fullName>
    </submittedName>
</protein>
<feature type="compositionally biased region" description="Basic residues" evidence="1">
    <location>
        <begin position="13"/>
        <end position="30"/>
    </location>
</feature>
<dbReference type="PANTHER" id="PTHR11544">
    <property type="entry name" value="COLD SHOCK DOMAIN CONTAINING PROTEINS"/>
    <property type="match status" value="1"/>
</dbReference>
<sequence>MGRSKETFSKKEKEKKRQKKKELKEKKRMLRKEEGPGGSDLDSMMAYVDEFGNITSTPPDPEKIKEQRELDAQNIEISVSKSEDLEEDDTPNEGKVEFFNHGKGFGFIRDKDTKEKHFVHVSGLIDEIDEGDLVSFDLEEGLKGINAVNVKRIG</sequence>
<accession>A0ABP9DEV5</accession>
<dbReference type="RefSeq" id="WP_345372744.1">
    <property type="nucleotide sequence ID" value="NZ_BAABJX010000042.1"/>
</dbReference>
<dbReference type="CDD" id="cd04458">
    <property type="entry name" value="CSP_CDS"/>
    <property type="match status" value="1"/>
</dbReference>
<name>A0ABP9DEV5_9BACT</name>
<dbReference type="InterPro" id="IPR011129">
    <property type="entry name" value="CSD"/>
</dbReference>
<feature type="compositionally biased region" description="Basic and acidic residues" evidence="1">
    <location>
        <begin position="1"/>
        <end position="12"/>
    </location>
</feature>
<dbReference type="InterPro" id="IPR050181">
    <property type="entry name" value="Cold_shock_domain"/>
</dbReference>
<evidence type="ECO:0000313" key="3">
    <source>
        <dbReference type="EMBL" id="GAA4841030.1"/>
    </source>
</evidence>
<comment type="caution">
    <text evidence="3">The sequence shown here is derived from an EMBL/GenBank/DDBJ whole genome shotgun (WGS) entry which is preliminary data.</text>
</comment>
<dbReference type="Proteomes" id="UP001500298">
    <property type="component" value="Unassembled WGS sequence"/>
</dbReference>
<proteinExistence type="predicted"/>
<dbReference type="SMART" id="SM00357">
    <property type="entry name" value="CSP"/>
    <property type="match status" value="1"/>
</dbReference>
<dbReference type="InterPro" id="IPR002059">
    <property type="entry name" value="CSP_DNA-bd"/>
</dbReference>
<reference evidence="4" key="1">
    <citation type="journal article" date="2019" name="Int. J. Syst. Evol. Microbiol.">
        <title>The Global Catalogue of Microorganisms (GCM) 10K type strain sequencing project: providing services to taxonomists for standard genome sequencing and annotation.</title>
        <authorList>
            <consortium name="The Broad Institute Genomics Platform"/>
            <consortium name="The Broad Institute Genome Sequencing Center for Infectious Disease"/>
            <person name="Wu L."/>
            <person name="Ma J."/>
        </authorList>
    </citation>
    <scope>NUCLEOTIDE SEQUENCE [LARGE SCALE GENOMIC DNA]</scope>
    <source>
        <strain evidence="4">JCM 18326</strain>
    </source>
</reference>
<dbReference type="Pfam" id="PF00313">
    <property type="entry name" value="CSD"/>
    <property type="match status" value="1"/>
</dbReference>
<keyword evidence="4" id="KW-1185">Reference proteome</keyword>
<gene>
    <name evidence="3" type="ORF">GCM10023331_27530</name>
</gene>
<dbReference type="Gene3D" id="2.40.50.140">
    <property type="entry name" value="Nucleic acid-binding proteins"/>
    <property type="match status" value="1"/>
</dbReference>
<feature type="region of interest" description="Disordered" evidence="1">
    <location>
        <begin position="1"/>
        <end position="43"/>
    </location>
</feature>
<evidence type="ECO:0000256" key="1">
    <source>
        <dbReference type="SAM" id="MobiDB-lite"/>
    </source>
</evidence>
<dbReference type="SUPFAM" id="SSF50249">
    <property type="entry name" value="Nucleic acid-binding proteins"/>
    <property type="match status" value="1"/>
</dbReference>
<evidence type="ECO:0000259" key="2">
    <source>
        <dbReference type="PROSITE" id="PS51857"/>
    </source>
</evidence>
<dbReference type="EMBL" id="BAABJX010000042">
    <property type="protein sequence ID" value="GAA4841030.1"/>
    <property type="molecule type" value="Genomic_DNA"/>
</dbReference>
<feature type="domain" description="CSD" evidence="2">
    <location>
        <begin position="91"/>
        <end position="152"/>
    </location>
</feature>
<evidence type="ECO:0000313" key="4">
    <source>
        <dbReference type="Proteomes" id="UP001500298"/>
    </source>
</evidence>
<dbReference type="PRINTS" id="PR00050">
    <property type="entry name" value="COLDSHOCK"/>
</dbReference>
<dbReference type="PROSITE" id="PS51857">
    <property type="entry name" value="CSD_2"/>
    <property type="match status" value="1"/>
</dbReference>